<dbReference type="EMBL" id="AEMG01000025">
    <property type="protein sequence ID" value="EFW90475.1"/>
    <property type="molecule type" value="Genomic_DNA"/>
</dbReference>
<proteinExistence type="predicted"/>
<dbReference type="AlphaFoldDB" id="E7QY09"/>
<gene>
    <name evidence="1" type="ORF">ZOD2009_18494</name>
</gene>
<evidence type="ECO:0000313" key="1">
    <source>
        <dbReference type="EMBL" id="EFW90475.1"/>
    </source>
</evidence>
<reference evidence="1 2" key="1">
    <citation type="journal article" date="2014" name="ISME J.">
        <title>Trehalose/2-sulfotrehalose biosynthesis and glycine-betaine uptake are widely spread mechanisms for osmoadaptation in the Halobacteriales.</title>
        <authorList>
            <person name="Youssef N.H."/>
            <person name="Savage-Ashlock K.N."/>
            <person name="McCully A.L."/>
            <person name="Luedtke B."/>
            <person name="Shaw E.I."/>
            <person name="Hoff W.D."/>
            <person name="Elshahed M.S."/>
        </authorList>
    </citation>
    <scope>NUCLEOTIDE SEQUENCE [LARGE SCALE GENOMIC DNA]</scope>
    <source>
        <strain evidence="1 2">DX253</strain>
    </source>
</reference>
<dbReference type="RefSeq" id="WP_007982352.1">
    <property type="nucleotide sequence ID" value="NZ_AEMG01000025.1"/>
</dbReference>
<name>E7QY09_HALPU</name>
<accession>E7QY09</accession>
<organism evidence="1 2">
    <name type="scientific">Haladaptatus paucihalophilus DX253</name>
    <dbReference type="NCBI Taxonomy" id="797209"/>
    <lineage>
        <taxon>Archaea</taxon>
        <taxon>Methanobacteriati</taxon>
        <taxon>Methanobacteriota</taxon>
        <taxon>Stenosarchaea group</taxon>
        <taxon>Halobacteria</taxon>
        <taxon>Halobacteriales</taxon>
        <taxon>Haladaptataceae</taxon>
        <taxon>Haladaptatus</taxon>
    </lineage>
</organism>
<protein>
    <submittedName>
        <fullName evidence="1">Uncharacterized protein</fullName>
    </submittedName>
</protein>
<comment type="caution">
    <text evidence="1">The sequence shown here is derived from an EMBL/GenBank/DDBJ whole genome shotgun (WGS) entry which is preliminary data.</text>
</comment>
<evidence type="ECO:0000313" key="2">
    <source>
        <dbReference type="Proteomes" id="UP000003751"/>
    </source>
</evidence>
<sequence>MAVVPPLDELTDELLEMIVEPTAVNVRAHARAQLRERERGRVSLPAPGVAERVEDSRPNVVADERERLGRCDRRFGRRFELVLHLVTAVFHRPGNLFWSVRRT</sequence>
<dbReference type="Proteomes" id="UP000003751">
    <property type="component" value="Unassembled WGS sequence"/>
</dbReference>